<reference evidence="1 2" key="1">
    <citation type="submission" date="2017-02" db="EMBL/GenBank/DDBJ databases">
        <title>Complete genome sequence of the cold-active Pseudoalteromonas aliena strain EH1 isolated from Arctic seawater.</title>
        <authorList>
            <person name="Kim E."/>
            <person name="Heo E."/>
            <person name="Kim H."/>
            <person name="Kim D."/>
        </authorList>
    </citation>
    <scope>NUCLEOTIDE SEQUENCE [LARGE SCALE GENOMIC DNA]</scope>
    <source>
        <strain evidence="1 2">EH1</strain>
    </source>
</reference>
<dbReference type="STRING" id="247523.B0W48_09985"/>
<dbReference type="RefSeq" id="WP_077536803.1">
    <property type="nucleotide sequence ID" value="NZ_CANLYY010000001.1"/>
</dbReference>
<proteinExistence type="predicted"/>
<sequence length="159" mass="17626">MSNLSFRVIPKEDGQWDISSPTGGDSENICIDYKELKAGQAVNLYYELADCPEWEFAENGTYFSDAKDNFNYQLTSIVANGGQSLIVSISSIIPAHALPAELATKLADNPDEAISGLLSESTDYEVNFRLVAKNKANSESKMRYFSQDPRVILQDMEPD</sequence>
<dbReference type="KEGG" id="paln:B0W48_09985"/>
<accession>A0A1Q2GY90</accession>
<dbReference type="Proteomes" id="UP000188243">
    <property type="component" value="Chromosome"/>
</dbReference>
<evidence type="ECO:0000313" key="2">
    <source>
        <dbReference type="Proteomes" id="UP000188243"/>
    </source>
</evidence>
<name>A0A1Q2GY90_9GAMM</name>
<dbReference type="EMBL" id="CP019628">
    <property type="protein sequence ID" value="AQQ00089.1"/>
    <property type="molecule type" value="Genomic_DNA"/>
</dbReference>
<dbReference type="AlphaFoldDB" id="A0A1Q2GY90"/>
<gene>
    <name evidence="1" type="ORF">B0W48_09985</name>
</gene>
<evidence type="ECO:0000313" key="1">
    <source>
        <dbReference type="EMBL" id="AQQ00089.1"/>
    </source>
</evidence>
<organism evidence="1 2">
    <name type="scientific">Pseudoalteromonas aliena</name>
    <dbReference type="NCBI Taxonomy" id="247523"/>
    <lineage>
        <taxon>Bacteria</taxon>
        <taxon>Pseudomonadati</taxon>
        <taxon>Pseudomonadota</taxon>
        <taxon>Gammaproteobacteria</taxon>
        <taxon>Alteromonadales</taxon>
        <taxon>Pseudoalteromonadaceae</taxon>
        <taxon>Pseudoalteromonas</taxon>
    </lineage>
</organism>
<protein>
    <submittedName>
        <fullName evidence="1">Uncharacterized protein</fullName>
    </submittedName>
</protein>